<dbReference type="GO" id="GO:0015087">
    <property type="term" value="F:cobalt ion transmembrane transporter activity"/>
    <property type="evidence" value="ECO:0007669"/>
    <property type="project" value="TreeGrafter"/>
</dbReference>
<dbReference type="PANTHER" id="PTHR46494">
    <property type="entry name" value="CORA FAMILY METAL ION TRANSPORTER (EUROFUNG)"/>
    <property type="match status" value="1"/>
</dbReference>
<dbReference type="CDD" id="cd12822">
    <property type="entry name" value="TmCorA-like"/>
    <property type="match status" value="1"/>
</dbReference>
<protein>
    <submittedName>
        <fullName evidence="9">Magnesium transporter CorA family protein</fullName>
    </submittedName>
</protein>
<dbReference type="Gene3D" id="1.20.58.340">
    <property type="entry name" value="Magnesium transport protein CorA, transmembrane region"/>
    <property type="match status" value="2"/>
</dbReference>
<keyword evidence="6 8" id="KW-1133">Transmembrane helix</keyword>
<evidence type="ECO:0000256" key="1">
    <source>
        <dbReference type="ARBA" id="ARBA00004651"/>
    </source>
</evidence>
<dbReference type="InterPro" id="IPR045861">
    <property type="entry name" value="CorA_cytoplasmic_dom"/>
</dbReference>
<dbReference type="AlphaFoldDB" id="A0A9D1GZQ4"/>
<reference evidence="9" key="1">
    <citation type="submission" date="2020-10" db="EMBL/GenBank/DDBJ databases">
        <authorList>
            <person name="Gilroy R."/>
        </authorList>
    </citation>
    <scope>NUCLEOTIDE SEQUENCE</scope>
    <source>
        <strain evidence="9">ChiGjej1B1-24693</strain>
    </source>
</reference>
<evidence type="ECO:0000313" key="9">
    <source>
        <dbReference type="EMBL" id="HIT75928.1"/>
    </source>
</evidence>
<dbReference type="SUPFAM" id="SSF143865">
    <property type="entry name" value="CorA soluble domain-like"/>
    <property type="match status" value="1"/>
</dbReference>
<dbReference type="SUPFAM" id="SSF144083">
    <property type="entry name" value="Magnesium transport protein CorA, transmembrane region"/>
    <property type="match status" value="1"/>
</dbReference>
<keyword evidence="4" id="KW-1003">Cell membrane</keyword>
<dbReference type="InterPro" id="IPR045863">
    <property type="entry name" value="CorA_TM1_TM2"/>
</dbReference>
<dbReference type="Pfam" id="PF01544">
    <property type="entry name" value="CorA"/>
    <property type="match status" value="1"/>
</dbReference>
<evidence type="ECO:0000256" key="6">
    <source>
        <dbReference type="ARBA" id="ARBA00022989"/>
    </source>
</evidence>
<dbReference type="Gene3D" id="3.30.460.20">
    <property type="entry name" value="CorA soluble domain-like"/>
    <property type="match status" value="1"/>
</dbReference>
<keyword evidence="3" id="KW-0813">Transport</keyword>
<evidence type="ECO:0000256" key="4">
    <source>
        <dbReference type="ARBA" id="ARBA00022475"/>
    </source>
</evidence>
<dbReference type="Proteomes" id="UP000886842">
    <property type="component" value="Unassembled WGS sequence"/>
</dbReference>
<reference evidence="9" key="2">
    <citation type="journal article" date="2021" name="PeerJ">
        <title>Extensive microbial diversity within the chicken gut microbiome revealed by metagenomics and culture.</title>
        <authorList>
            <person name="Gilroy R."/>
            <person name="Ravi A."/>
            <person name="Getino M."/>
            <person name="Pursley I."/>
            <person name="Horton D.L."/>
            <person name="Alikhan N.F."/>
            <person name="Baker D."/>
            <person name="Gharbi K."/>
            <person name="Hall N."/>
            <person name="Watson M."/>
            <person name="Adriaenssens E.M."/>
            <person name="Foster-Nyarko E."/>
            <person name="Jarju S."/>
            <person name="Secka A."/>
            <person name="Antonio M."/>
            <person name="Oren A."/>
            <person name="Chaudhuri R.R."/>
            <person name="La Ragione R."/>
            <person name="Hildebrand F."/>
            <person name="Pallen M.J."/>
        </authorList>
    </citation>
    <scope>NUCLEOTIDE SEQUENCE</scope>
    <source>
        <strain evidence="9">ChiGjej1B1-24693</strain>
    </source>
</reference>
<dbReference type="EMBL" id="DVLP01000302">
    <property type="protein sequence ID" value="HIT75928.1"/>
    <property type="molecule type" value="Genomic_DNA"/>
</dbReference>
<comment type="caution">
    <text evidence="9">The sequence shown here is derived from an EMBL/GenBank/DDBJ whole genome shotgun (WGS) entry which is preliminary data.</text>
</comment>
<feature type="transmembrane region" description="Helical" evidence="8">
    <location>
        <begin position="266"/>
        <end position="283"/>
    </location>
</feature>
<dbReference type="GO" id="GO:0015095">
    <property type="term" value="F:magnesium ion transmembrane transporter activity"/>
    <property type="evidence" value="ECO:0007669"/>
    <property type="project" value="TreeGrafter"/>
</dbReference>
<gene>
    <name evidence="9" type="ORF">IAA98_10105</name>
</gene>
<dbReference type="InterPro" id="IPR002523">
    <property type="entry name" value="MgTranspt_CorA/ZnTranspt_ZntB"/>
</dbReference>
<dbReference type="GO" id="GO:0005886">
    <property type="term" value="C:plasma membrane"/>
    <property type="evidence" value="ECO:0007669"/>
    <property type="project" value="UniProtKB-SubCell"/>
</dbReference>
<proteinExistence type="inferred from homology"/>
<dbReference type="GO" id="GO:0050897">
    <property type="term" value="F:cobalt ion binding"/>
    <property type="evidence" value="ECO:0007669"/>
    <property type="project" value="TreeGrafter"/>
</dbReference>
<keyword evidence="5 8" id="KW-0812">Transmembrane</keyword>
<evidence type="ECO:0000256" key="5">
    <source>
        <dbReference type="ARBA" id="ARBA00022692"/>
    </source>
</evidence>
<evidence type="ECO:0000256" key="7">
    <source>
        <dbReference type="ARBA" id="ARBA00023136"/>
    </source>
</evidence>
<name>A0A9D1GZQ4_9ACTN</name>
<keyword evidence="7 8" id="KW-0472">Membrane</keyword>
<accession>A0A9D1GZQ4</accession>
<feature type="transmembrane region" description="Helical" evidence="8">
    <location>
        <begin position="295"/>
        <end position="316"/>
    </location>
</feature>
<evidence type="ECO:0000256" key="3">
    <source>
        <dbReference type="ARBA" id="ARBA00022448"/>
    </source>
</evidence>
<dbReference type="GO" id="GO:0000287">
    <property type="term" value="F:magnesium ion binding"/>
    <property type="evidence" value="ECO:0007669"/>
    <property type="project" value="TreeGrafter"/>
</dbReference>
<comment type="similarity">
    <text evidence="2">Belongs to the CorA metal ion transporter (MIT) (TC 1.A.35) family.</text>
</comment>
<evidence type="ECO:0000313" key="10">
    <source>
        <dbReference type="Proteomes" id="UP000886842"/>
    </source>
</evidence>
<evidence type="ECO:0000256" key="8">
    <source>
        <dbReference type="SAM" id="Phobius"/>
    </source>
</evidence>
<organism evidence="9 10">
    <name type="scientific">Candidatus Avipropionibacterium avicola</name>
    <dbReference type="NCBI Taxonomy" id="2840701"/>
    <lineage>
        <taxon>Bacteria</taxon>
        <taxon>Bacillati</taxon>
        <taxon>Actinomycetota</taxon>
        <taxon>Actinomycetes</taxon>
        <taxon>Propionibacteriales</taxon>
        <taxon>Propionibacteriaceae</taxon>
        <taxon>Propionibacteriaceae incertae sedis</taxon>
        <taxon>Candidatus Avipropionibacterium</taxon>
    </lineage>
</organism>
<comment type="subcellular location">
    <subcellularLocation>
        <location evidence="1">Cell membrane</location>
        <topology evidence="1">Multi-pass membrane protein</topology>
    </subcellularLocation>
</comment>
<evidence type="ECO:0000256" key="2">
    <source>
        <dbReference type="ARBA" id="ARBA00009765"/>
    </source>
</evidence>
<dbReference type="PANTHER" id="PTHR46494:SF1">
    <property type="entry name" value="CORA FAMILY METAL ION TRANSPORTER (EUROFUNG)"/>
    <property type="match status" value="1"/>
</dbReference>
<sequence>MDGAKLTVKQWRDGAEVAPPADPVKALREQGSLVWVDLLAPTPEELGSIAEQIGLNPRAVEDALGEGERPKAGRYGEHLFLTVATVQLGDDRSTVARISAFVLPDGLLTVRRDEGVDLTPIVQAWQDNAALLRFGTIGLVHGLLDATVDGHFDVIQQLDDRVEELEDVLFDQGQGRHIQHRVHRLRRDLVTVRRVVLPMREIVEAVLRNRTDEHRHPELDGWFEDLRDHVLRSAEWTESLRDMVTAIFETNLSLQDAHLNEVMKKLAGWAAVIAVPTAVTGWFGQNIPFPGEGQLLGLVISVVLVLGGALGMWALLKRADWI</sequence>